<keyword evidence="2 4" id="KW-0472">Membrane</keyword>
<dbReference type="Proteomes" id="UP001253595">
    <property type="component" value="Unassembled WGS sequence"/>
</dbReference>
<dbReference type="Gene3D" id="2.40.170.20">
    <property type="entry name" value="TonB-dependent receptor, beta-barrel domain"/>
    <property type="match status" value="1"/>
</dbReference>
<dbReference type="InterPro" id="IPR012910">
    <property type="entry name" value="Plug_dom"/>
</dbReference>
<feature type="domain" description="TonB-dependent receptor-like beta-barrel" evidence="7">
    <location>
        <begin position="448"/>
        <end position="930"/>
    </location>
</feature>
<gene>
    <name evidence="9" type="ORF">J2X05_002958</name>
</gene>
<dbReference type="InterPro" id="IPR037066">
    <property type="entry name" value="Plug_dom_sf"/>
</dbReference>
<organism evidence="9 10">
    <name type="scientific">Cellvibrio fibrivorans</name>
    <dbReference type="NCBI Taxonomy" id="126350"/>
    <lineage>
        <taxon>Bacteria</taxon>
        <taxon>Pseudomonadati</taxon>
        <taxon>Pseudomonadota</taxon>
        <taxon>Gammaproteobacteria</taxon>
        <taxon>Cellvibrionales</taxon>
        <taxon>Cellvibrionaceae</taxon>
        <taxon>Cellvibrio</taxon>
    </lineage>
</organism>
<reference evidence="9 10" key="1">
    <citation type="submission" date="2023-07" db="EMBL/GenBank/DDBJ databases">
        <title>Sorghum-associated microbial communities from plants grown in Nebraska, USA.</title>
        <authorList>
            <person name="Schachtman D."/>
        </authorList>
    </citation>
    <scope>NUCLEOTIDE SEQUENCE [LARGE SCALE GENOMIC DNA]</scope>
    <source>
        <strain evidence="9 10">BE190</strain>
    </source>
</reference>
<evidence type="ECO:0000313" key="10">
    <source>
        <dbReference type="Proteomes" id="UP001253595"/>
    </source>
</evidence>
<keyword evidence="6" id="KW-0732">Signal</keyword>
<dbReference type="PANTHER" id="PTHR40980:SF3">
    <property type="entry name" value="TONB-DEPENDENT RECEPTOR-LIKE BETA-BARREL DOMAIN-CONTAINING PROTEIN"/>
    <property type="match status" value="1"/>
</dbReference>
<evidence type="ECO:0000256" key="4">
    <source>
        <dbReference type="RuleBase" id="RU003357"/>
    </source>
</evidence>
<dbReference type="PANTHER" id="PTHR40980">
    <property type="entry name" value="PLUG DOMAIN-CONTAINING PROTEIN"/>
    <property type="match status" value="1"/>
</dbReference>
<keyword evidence="10" id="KW-1185">Reference proteome</keyword>
<accession>A0ABU1V0F7</accession>
<evidence type="ECO:0000256" key="2">
    <source>
        <dbReference type="ARBA" id="ARBA00023136"/>
    </source>
</evidence>
<comment type="caution">
    <text evidence="9">The sequence shown here is derived from an EMBL/GenBank/DDBJ whole genome shotgun (WGS) entry which is preliminary data.</text>
</comment>
<feature type="region of interest" description="Disordered" evidence="5">
    <location>
        <begin position="594"/>
        <end position="613"/>
    </location>
</feature>
<feature type="region of interest" description="Disordered" evidence="5">
    <location>
        <begin position="703"/>
        <end position="723"/>
    </location>
</feature>
<proteinExistence type="inferred from homology"/>
<evidence type="ECO:0000256" key="1">
    <source>
        <dbReference type="ARBA" id="ARBA00004442"/>
    </source>
</evidence>
<comment type="similarity">
    <text evidence="4">Belongs to the TonB-dependent receptor family.</text>
</comment>
<dbReference type="InterPro" id="IPR010104">
    <property type="entry name" value="TonB_rcpt_bac"/>
</dbReference>
<dbReference type="RefSeq" id="WP_310073652.1">
    <property type="nucleotide sequence ID" value="NZ_JAVDVX010000005.1"/>
</dbReference>
<evidence type="ECO:0000259" key="7">
    <source>
        <dbReference type="Pfam" id="PF00593"/>
    </source>
</evidence>
<evidence type="ECO:0000256" key="5">
    <source>
        <dbReference type="SAM" id="MobiDB-lite"/>
    </source>
</evidence>
<evidence type="ECO:0000259" key="8">
    <source>
        <dbReference type="Pfam" id="PF07715"/>
    </source>
</evidence>
<name>A0ABU1V0F7_9GAMM</name>
<evidence type="ECO:0000256" key="3">
    <source>
        <dbReference type="ARBA" id="ARBA00023237"/>
    </source>
</evidence>
<dbReference type="SUPFAM" id="SSF56935">
    <property type="entry name" value="Porins"/>
    <property type="match status" value="1"/>
</dbReference>
<dbReference type="EMBL" id="JAVDVX010000005">
    <property type="protein sequence ID" value="MDR7090932.1"/>
    <property type="molecule type" value="Genomic_DNA"/>
</dbReference>
<feature type="chain" id="PRO_5045488776" evidence="6">
    <location>
        <begin position="27"/>
        <end position="963"/>
    </location>
</feature>
<dbReference type="InterPro" id="IPR000531">
    <property type="entry name" value="Beta-barrel_TonB"/>
</dbReference>
<feature type="compositionally biased region" description="Polar residues" evidence="5">
    <location>
        <begin position="598"/>
        <end position="608"/>
    </location>
</feature>
<feature type="signal peptide" evidence="6">
    <location>
        <begin position="1"/>
        <end position="26"/>
    </location>
</feature>
<dbReference type="Pfam" id="PF07715">
    <property type="entry name" value="Plug"/>
    <property type="match status" value="1"/>
</dbReference>
<protein>
    <submittedName>
        <fullName evidence="9">TonB-dependent receptor</fullName>
    </submittedName>
</protein>
<keyword evidence="9" id="KW-0675">Receptor</keyword>
<feature type="compositionally biased region" description="Polar residues" evidence="5">
    <location>
        <begin position="708"/>
        <end position="723"/>
    </location>
</feature>
<feature type="domain" description="TonB-dependent receptor plug" evidence="8">
    <location>
        <begin position="54"/>
        <end position="166"/>
    </location>
</feature>
<sequence>MRTTHTRPLFALSLLSLAIASSVAHAQQPAQKEEVEEIVVTGYKASLQSATNAKRASTSLVESVFAEDIGKFPDLNVAESIGRIPGIQLTRDINGDGLQIAIRGLGTNFTKVLLNGSQIAVASGGSVDSQNQNREVDLNLFPTELFTRIDVSKTPVASTLEGGLAGVVNMRSARPFDSKDEGFHSTYQGQLAYTEINEETSPRAAFTTSWRNENFGVLFGLAGVNSKSTTEGYETIGWSNMNLSAAQCGTATAAPCDTIGGNNINVPATVPAGAGAGLVAGTVVDAAFLQANNPNVTLQQIGDGLLPRLSRPSYIDGTRDRVSGLLSLEYRPSDETQFYFDAMWADASREFDRLDVNWIGRFGSLIPLNMEVDENNVVTKGTFANAQFFLEARPYSEDVDFYNVNPGAHFEFGSEHQLDVQINSSRSEFFRESPTVLINTPMGQGTVVNYENTGGDYPQVTTNVDLNDPNAGWVFAGGRLNIANEKRITETDGAHVDYRFGDDVQNIRFGLAYDEISRSISARDNSARWEDVVCRNGLDADGNSPATGRLPCNGLNPNSGIPQSELASYLKPGPYGFITVDFDRFMADTNYHELSKNAPENNSSPTGASTGGVDEETLGAYLEINGATEVAARPLTFNMGTRYITTDQLISGPVTIGGVREYQNLDTSYDAFLPSFNSTLDVMDDVKLRLSASRTLTRANPSAMLPATQFSDPSAQQATQGNPNLSPYLSTNFDIGGEWYTGDEGYVGVTFFNKQVTGFTVLGTNTIPFLQLGVPYDTLTDLQRGAIDSRGGPNVATVTVQQQVNAPGNLELRGQEITWVQPLDMIVEGLGFNANFTKIDQKGEGQGAPAQAIGVSPQTYNFTGYWENYGASLRLSYTWYDAQVISGPNQNGISFAQLKADERGQWDLSASYQFEGVVTEPMLTLNISNLTGEPLRTTYQYDNATFTFYDPGYTATLGIRGSF</sequence>
<evidence type="ECO:0000313" key="9">
    <source>
        <dbReference type="EMBL" id="MDR7090932.1"/>
    </source>
</evidence>
<keyword evidence="4" id="KW-0798">TonB box</keyword>
<dbReference type="Gene3D" id="2.170.130.10">
    <property type="entry name" value="TonB-dependent receptor, plug domain"/>
    <property type="match status" value="1"/>
</dbReference>
<keyword evidence="3" id="KW-0998">Cell outer membrane</keyword>
<dbReference type="Pfam" id="PF00593">
    <property type="entry name" value="TonB_dep_Rec_b-barrel"/>
    <property type="match status" value="1"/>
</dbReference>
<comment type="subcellular location">
    <subcellularLocation>
        <location evidence="1 4">Cell outer membrane</location>
    </subcellularLocation>
</comment>
<dbReference type="NCBIfam" id="TIGR01782">
    <property type="entry name" value="TonB-Xanth-Caul"/>
    <property type="match status" value="1"/>
</dbReference>
<evidence type="ECO:0000256" key="6">
    <source>
        <dbReference type="SAM" id="SignalP"/>
    </source>
</evidence>
<dbReference type="InterPro" id="IPR036942">
    <property type="entry name" value="Beta-barrel_TonB_sf"/>
</dbReference>